<comment type="subcellular location">
    <subcellularLocation>
        <location evidence="2">Cytoplasm</location>
    </subcellularLocation>
</comment>
<dbReference type="InParanoid" id="A0A1J7IF76"/>
<organism evidence="5 6">
    <name type="scientific">Coniochaeta ligniaria NRRL 30616</name>
    <dbReference type="NCBI Taxonomy" id="1408157"/>
    <lineage>
        <taxon>Eukaryota</taxon>
        <taxon>Fungi</taxon>
        <taxon>Dikarya</taxon>
        <taxon>Ascomycota</taxon>
        <taxon>Pezizomycotina</taxon>
        <taxon>Sordariomycetes</taxon>
        <taxon>Sordariomycetidae</taxon>
        <taxon>Coniochaetales</taxon>
        <taxon>Coniochaetaceae</taxon>
        <taxon>Coniochaeta</taxon>
    </lineage>
</organism>
<dbReference type="GO" id="GO:0005737">
    <property type="term" value="C:cytoplasm"/>
    <property type="evidence" value="ECO:0007669"/>
    <property type="project" value="UniProtKB-SubCell"/>
</dbReference>
<dbReference type="Pfam" id="PF07973">
    <property type="entry name" value="tRNA_SAD"/>
    <property type="match status" value="1"/>
</dbReference>
<gene>
    <name evidence="5" type="ORF">CONLIGDRAFT_517078</name>
</gene>
<reference evidence="5 6" key="1">
    <citation type="submission" date="2016-10" db="EMBL/GenBank/DDBJ databases">
        <title>Draft genome sequence of Coniochaeta ligniaria NRRL30616, a lignocellulolytic fungus for bioabatement of inhibitors in plant biomass hydrolysates.</title>
        <authorList>
            <consortium name="DOE Joint Genome Institute"/>
            <person name="Jimenez D.J."/>
            <person name="Hector R.E."/>
            <person name="Riley R."/>
            <person name="Sun H."/>
            <person name="Grigoriev I.V."/>
            <person name="Van Elsas J.D."/>
            <person name="Nichols N.N."/>
        </authorList>
    </citation>
    <scope>NUCLEOTIDE SEQUENCE [LARGE SCALE GENOMIC DNA]</scope>
    <source>
        <strain evidence="5 6">NRRL 30616</strain>
    </source>
</reference>
<evidence type="ECO:0000256" key="2">
    <source>
        <dbReference type="ARBA" id="ARBA00004496"/>
    </source>
</evidence>
<dbReference type="SMART" id="SM00863">
    <property type="entry name" value="tRNA_SAD"/>
    <property type="match status" value="1"/>
</dbReference>
<dbReference type="InterPro" id="IPR051335">
    <property type="entry name" value="Alanyl-tRNA_Editing_Enzymes"/>
</dbReference>
<proteinExistence type="inferred from homology"/>
<dbReference type="InterPro" id="IPR012947">
    <property type="entry name" value="tRNA_SAD"/>
</dbReference>
<sequence length="285" mass="30027">MATTARTIARYQHDASLRELVTSVVAWHPLSTLEEPDRSLFKTVLSTSSGAVATKETIFHPQGGGQPSDRGTITAADDPSLQLDVSLVRKLPSGLILHAGSRAGTCSPATTTATAPPLFTESQSVVLKIDTPTRNHHSRLHTAGHLIGLAVRGLESAIGAVTELKANHAPGSAWVEFGGSIAGEHRDAIQAAVDAMVASDLPVRVKWWDAQTVKDKSMSGLAGVADLPEGEHLFRVVEVEGLGAYPCGGTHLPTTGDVGRVVVRKISRGKGKSKVSYEVEPGKEE</sequence>
<evidence type="ECO:0000313" key="6">
    <source>
        <dbReference type="Proteomes" id="UP000182658"/>
    </source>
</evidence>
<accession>A0A1J7IF76</accession>
<dbReference type="PANTHER" id="PTHR43462:SF2">
    <property type="entry name" value="THREONYL AND ALANYL TRNA SYNTHETASE SECOND ADDITIONAL DOMAIN-CONTAINING PROTEIN"/>
    <property type="match status" value="1"/>
</dbReference>
<evidence type="ECO:0000259" key="4">
    <source>
        <dbReference type="PROSITE" id="PS50860"/>
    </source>
</evidence>
<evidence type="ECO:0000256" key="3">
    <source>
        <dbReference type="ARBA" id="ARBA00008429"/>
    </source>
</evidence>
<dbReference type="InterPro" id="IPR018163">
    <property type="entry name" value="Thr/Ala-tRNA-synth_IIc_edit"/>
</dbReference>
<dbReference type="GO" id="GO:0006419">
    <property type="term" value="P:alanyl-tRNA aminoacylation"/>
    <property type="evidence" value="ECO:0007669"/>
    <property type="project" value="InterPro"/>
</dbReference>
<evidence type="ECO:0000313" key="5">
    <source>
        <dbReference type="EMBL" id="OIW26069.1"/>
    </source>
</evidence>
<dbReference type="GO" id="GO:0005524">
    <property type="term" value="F:ATP binding"/>
    <property type="evidence" value="ECO:0007669"/>
    <property type="project" value="InterPro"/>
</dbReference>
<dbReference type="STRING" id="1408157.A0A1J7IF76"/>
<dbReference type="Proteomes" id="UP000182658">
    <property type="component" value="Unassembled WGS sequence"/>
</dbReference>
<comment type="similarity">
    <text evidence="3">Belongs to the class-II aminoacyl-tRNA synthetase family. Alax-L subfamily.</text>
</comment>
<comment type="cofactor">
    <cofactor evidence="1">
        <name>Zn(2+)</name>
        <dbReference type="ChEBI" id="CHEBI:29105"/>
    </cofactor>
</comment>
<protein>
    <submittedName>
        <fullName evidence="5">ThrRS/AlaRS common domain-containing protein</fullName>
    </submittedName>
</protein>
<dbReference type="OrthoDB" id="288942at2759"/>
<feature type="domain" description="Alanyl-transfer RNA synthetases family profile" evidence="4">
    <location>
        <begin position="1"/>
        <end position="263"/>
    </location>
</feature>
<dbReference type="Gene3D" id="3.30.980.10">
    <property type="entry name" value="Threonyl-trna Synthetase, Chain A, domain 2"/>
    <property type="match status" value="1"/>
</dbReference>
<name>A0A1J7IF76_9PEZI</name>
<dbReference type="AlphaFoldDB" id="A0A1J7IF76"/>
<dbReference type="SUPFAM" id="SSF55186">
    <property type="entry name" value="ThrRS/AlaRS common domain"/>
    <property type="match status" value="1"/>
</dbReference>
<dbReference type="GO" id="GO:0004813">
    <property type="term" value="F:alanine-tRNA ligase activity"/>
    <property type="evidence" value="ECO:0007669"/>
    <property type="project" value="InterPro"/>
</dbReference>
<dbReference type="InterPro" id="IPR018165">
    <property type="entry name" value="Ala-tRNA-synth_IIc_core"/>
</dbReference>
<dbReference type="GO" id="GO:0003676">
    <property type="term" value="F:nucleic acid binding"/>
    <property type="evidence" value="ECO:0007669"/>
    <property type="project" value="InterPro"/>
</dbReference>
<dbReference type="PROSITE" id="PS50860">
    <property type="entry name" value="AA_TRNA_LIGASE_II_ALA"/>
    <property type="match status" value="1"/>
</dbReference>
<evidence type="ECO:0000256" key="1">
    <source>
        <dbReference type="ARBA" id="ARBA00001947"/>
    </source>
</evidence>
<dbReference type="InterPro" id="IPR009000">
    <property type="entry name" value="Transl_B-barrel_sf"/>
</dbReference>
<dbReference type="EMBL" id="KV875101">
    <property type="protein sequence ID" value="OIW26069.1"/>
    <property type="molecule type" value="Genomic_DNA"/>
</dbReference>
<dbReference type="Gene3D" id="2.40.30.130">
    <property type="match status" value="1"/>
</dbReference>
<dbReference type="PANTHER" id="PTHR43462">
    <property type="entry name" value="ALANYL-TRNA EDITING PROTEIN"/>
    <property type="match status" value="1"/>
</dbReference>
<dbReference type="SUPFAM" id="SSF50447">
    <property type="entry name" value="Translation proteins"/>
    <property type="match status" value="1"/>
</dbReference>
<keyword evidence="6" id="KW-1185">Reference proteome</keyword>